<comment type="caution">
    <text evidence="1">The sequence shown here is derived from an EMBL/GenBank/DDBJ whole genome shotgun (WGS) entry which is preliminary data.</text>
</comment>
<evidence type="ECO:0000313" key="2">
    <source>
        <dbReference type="Proteomes" id="UP000318041"/>
    </source>
</evidence>
<sequence>MFLYMEPFAYICIKIKVMEVKAKFKVVYSKEADDFLNHLPSKIKDKIIYNIAKAKFVIAPELFKKLDDTDIWEFRTFYKKVKYRLLAFWDKDNGADTLVIATHGFIKKTQKTPPKETAKAEEIRKAYFNSKK</sequence>
<dbReference type="AlphaFoldDB" id="A0A5C6L3C8"/>
<name>A0A5C6L3C8_BACFG</name>
<proteinExistence type="predicted"/>
<accession>A0A5C6L3C8</accession>
<dbReference type="InterPro" id="IPR009241">
    <property type="entry name" value="HigB-like"/>
</dbReference>
<evidence type="ECO:0000313" key="1">
    <source>
        <dbReference type="EMBL" id="TWV70842.1"/>
    </source>
</evidence>
<gene>
    <name evidence="1" type="ORF">FSA08_16325</name>
</gene>
<protein>
    <submittedName>
        <fullName evidence="1">Type II toxin-antitoxin system RelE/ParE family toxin</fullName>
    </submittedName>
</protein>
<dbReference type="Pfam" id="PF05973">
    <property type="entry name" value="Gp49"/>
    <property type="match status" value="1"/>
</dbReference>
<dbReference type="Proteomes" id="UP000318041">
    <property type="component" value="Unassembled WGS sequence"/>
</dbReference>
<dbReference type="EMBL" id="VOHY01000014">
    <property type="protein sequence ID" value="TWV70842.1"/>
    <property type="molecule type" value="Genomic_DNA"/>
</dbReference>
<organism evidence="1 2">
    <name type="scientific">Bacteroides fragilis</name>
    <dbReference type="NCBI Taxonomy" id="817"/>
    <lineage>
        <taxon>Bacteria</taxon>
        <taxon>Pseudomonadati</taxon>
        <taxon>Bacteroidota</taxon>
        <taxon>Bacteroidia</taxon>
        <taxon>Bacteroidales</taxon>
        <taxon>Bacteroidaceae</taxon>
        <taxon>Bacteroides</taxon>
    </lineage>
</organism>
<reference evidence="1 2" key="1">
    <citation type="submission" date="2019-08" db="EMBL/GenBank/DDBJ databases">
        <title>Genome sequencing of Bacteroides fragilis Sample_iSURF_9.</title>
        <authorList>
            <person name="Chandler J.E."/>
            <person name="Ruoff K.L."/>
            <person name="Price C.E."/>
            <person name="Valls R.A."/>
            <person name="O'Toole G.A."/>
        </authorList>
    </citation>
    <scope>NUCLEOTIDE SEQUENCE [LARGE SCALE GENOMIC DNA]</scope>
    <source>
        <strain evidence="1 2">CFPLTA004_1B</strain>
    </source>
</reference>